<sequence>MIREDWKYFIGAQAKQRGGDFQKSLQKWYFPALESPWPASRKWVEITFHLSKQLTIALLTETLLTESQVIRVVQWTATETE</sequence>
<organism evidence="1 2">
    <name type="scientific">Synaphobranchus kaupii</name>
    <name type="common">Kaup's arrowtooth eel</name>
    <dbReference type="NCBI Taxonomy" id="118154"/>
    <lineage>
        <taxon>Eukaryota</taxon>
        <taxon>Metazoa</taxon>
        <taxon>Chordata</taxon>
        <taxon>Craniata</taxon>
        <taxon>Vertebrata</taxon>
        <taxon>Euteleostomi</taxon>
        <taxon>Actinopterygii</taxon>
        <taxon>Neopterygii</taxon>
        <taxon>Teleostei</taxon>
        <taxon>Anguilliformes</taxon>
        <taxon>Synaphobranchidae</taxon>
        <taxon>Synaphobranchus</taxon>
    </lineage>
</organism>
<gene>
    <name evidence="1" type="ORF">SKAU_G00068650</name>
</gene>
<proteinExistence type="predicted"/>
<accession>A0A9Q1G6I2</accession>
<evidence type="ECO:0000313" key="2">
    <source>
        <dbReference type="Proteomes" id="UP001152622"/>
    </source>
</evidence>
<protein>
    <submittedName>
        <fullName evidence="1">Uncharacterized protein</fullName>
    </submittedName>
</protein>
<dbReference type="Proteomes" id="UP001152622">
    <property type="component" value="Chromosome 2"/>
</dbReference>
<comment type="caution">
    <text evidence="1">The sequence shown here is derived from an EMBL/GenBank/DDBJ whole genome shotgun (WGS) entry which is preliminary data.</text>
</comment>
<dbReference type="AlphaFoldDB" id="A0A9Q1G6I2"/>
<evidence type="ECO:0000313" key="1">
    <source>
        <dbReference type="EMBL" id="KAJ8376285.1"/>
    </source>
</evidence>
<dbReference type="EMBL" id="JAINUF010000002">
    <property type="protein sequence ID" value="KAJ8376285.1"/>
    <property type="molecule type" value="Genomic_DNA"/>
</dbReference>
<name>A0A9Q1G6I2_SYNKA</name>
<reference evidence="1" key="1">
    <citation type="journal article" date="2023" name="Science">
        <title>Genome structures resolve the early diversification of teleost fishes.</title>
        <authorList>
            <person name="Parey E."/>
            <person name="Louis A."/>
            <person name="Montfort J."/>
            <person name="Bouchez O."/>
            <person name="Roques C."/>
            <person name="Iampietro C."/>
            <person name="Lluch J."/>
            <person name="Castinel A."/>
            <person name="Donnadieu C."/>
            <person name="Desvignes T."/>
            <person name="Floi Bucao C."/>
            <person name="Jouanno E."/>
            <person name="Wen M."/>
            <person name="Mejri S."/>
            <person name="Dirks R."/>
            <person name="Jansen H."/>
            <person name="Henkel C."/>
            <person name="Chen W.J."/>
            <person name="Zahm M."/>
            <person name="Cabau C."/>
            <person name="Klopp C."/>
            <person name="Thompson A.W."/>
            <person name="Robinson-Rechavi M."/>
            <person name="Braasch I."/>
            <person name="Lecointre G."/>
            <person name="Bobe J."/>
            <person name="Postlethwait J.H."/>
            <person name="Berthelot C."/>
            <person name="Roest Crollius H."/>
            <person name="Guiguen Y."/>
        </authorList>
    </citation>
    <scope>NUCLEOTIDE SEQUENCE</scope>
    <source>
        <strain evidence="1">WJC10195</strain>
    </source>
</reference>
<keyword evidence="2" id="KW-1185">Reference proteome</keyword>